<dbReference type="Gene3D" id="3.30.710.10">
    <property type="entry name" value="Potassium Channel Kv1.1, Chain A"/>
    <property type="match status" value="1"/>
</dbReference>
<accession>U4LL83</accession>
<feature type="signal peptide" evidence="1">
    <location>
        <begin position="1"/>
        <end position="22"/>
    </location>
</feature>
<keyword evidence="1" id="KW-0732">Signal</keyword>
<dbReference type="InterPro" id="IPR011333">
    <property type="entry name" value="SKP1/BTB/POZ_sf"/>
</dbReference>
<evidence type="ECO:0000313" key="3">
    <source>
        <dbReference type="Proteomes" id="UP000018144"/>
    </source>
</evidence>
<name>U4LL83_PYROM</name>
<evidence type="ECO:0000256" key="1">
    <source>
        <dbReference type="SAM" id="SignalP"/>
    </source>
</evidence>
<proteinExistence type="predicted"/>
<keyword evidence="3" id="KW-1185">Reference proteome</keyword>
<dbReference type="OrthoDB" id="10383034at2759"/>
<protein>
    <submittedName>
        <fullName evidence="2">Uncharacterized protein</fullName>
    </submittedName>
</protein>
<organism evidence="2 3">
    <name type="scientific">Pyronema omphalodes (strain CBS 100304)</name>
    <name type="common">Pyronema confluens</name>
    <dbReference type="NCBI Taxonomy" id="1076935"/>
    <lineage>
        <taxon>Eukaryota</taxon>
        <taxon>Fungi</taxon>
        <taxon>Dikarya</taxon>
        <taxon>Ascomycota</taxon>
        <taxon>Pezizomycotina</taxon>
        <taxon>Pezizomycetes</taxon>
        <taxon>Pezizales</taxon>
        <taxon>Pyronemataceae</taxon>
        <taxon>Pyronema</taxon>
    </lineage>
</organism>
<evidence type="ECO:0000313" key="2">
    <source>
        <dbReference type="EMBL" id="CCX30125.1"/>
    </source>
</evidence>
<gene>
    <name evidence="2" type="ORF">PCON_08227</name>
</gene>
<sequence>MMSQGFLFFWLSFLQLFAPAMGFSFFGAEQRDASYKDISTRPYIRNDTMPRCIHLLANYTNIANRPDPEKHENMYDASGKAYDLIQTWCGHYKQENNTFIVKDWDKWWNNDDGITKFDREFMKDLEAQGDKDLVFELIDLAHNLGTRPLNVFLWKVLLNMYEDEPADTALWDFLASFELSIQVPTPPEVTDDWLEEVITEVMLPEEHTVNEEMEFLPVLSTFMWEMMMGRSVN</sequence>
<dbReference type="EMBL" id="HF935427">
    <property type="protein sequence ID" value="CCX30125.1"/>
    <property type="molecule type" value="Genomic_DNA"/>
</dbReference>
<dbReference type="AlphaFoldDB" id="U4LL83"/>
<feature type="chain" id="PRO_5004652419" evidence="1">
    <location>
        <begin position="23"/>
        <end position="233"/>
    </location>
</feature>
<reference evidence="2 3" key="1">
    <citation type="journal article" date="2013" name="PLoS Genet.">
        <title>The genome and development-dependent transcriptomes of Pyronema confluens: a window into fungal evolution.</title>
        <authorList>
            <person name="Traeger S."/>
            <person name="Altegoer F."/>
            <person name="Freitag M."/>
            <person name="Gabaldon T."/>
            <person name="Kempken F."/>
            <person name="Kumar A."/>
            <person name="Marcet-Houben M."/>
            <person name="Poggeler S."/>
            <person name="Stajich J.E."/>
            <person name="Nowrousian M."/>
        </authorList>
    </citation>
    <scope>NUCLEOTIDE SEQUENCE [LARGE SCALE GENOMIC DNA]</scope>
    <source>
        <strain evidence="3">CBS 100304</strain>
        <tissue evidence="2">Vegetative mycelium</tissue>
    </source>
</reference>
<dbReference type="Proteomes" id="UP000018144">
    <property type="component" value="Unassembled WGS sequence"/>
</dbReference>